<accession>A3ITC5</accession>
<dbReference type="EMBL" id="AAXW01000027">
    <property type="protein sequence ID" value="EAZ90310.1"/>
    <property type="molecule type" value="Genomic_DNA"/>
</dbReference>
<dbReference type="Gene3D" id="2.160.20.80">
    <property type="entry name" value="E3 ubiquitin-protein ligase SopA"/>
    <property type="match status" value="3"/>
</dbReference>
<dbReference type="Pfam" id="PF00805">
    <property type="entry name" value="Pentapeptide"/>
    <property type="match status" value="2"/>
</dbReference>
<dbReference type="RefSeq" id="WP_008276629.1">
    <property type="nucleotide sequence ID" value="NZ_AAXW01000027.1"/>
</dbReference>
<proteinExistence type="predicted"/>
<keyword evidence="2" id="KW-1185">Reference proteome</keyword>
<organism evidence="1 2">
    <name type="scientific">Crocosphaera chwakensis CCY0110</name>
    <dbReference type="NCBI Taxonomy" id="391612"/>
    <lineage>
        <taxon>Bacteria</taxon>
        <taxon>Bacillati</taxon>
        <taxon>Cyanobacteriota</taxon>
        <taxon>Cyanophyceae</taxon>
        <taxon>Oscillatoriophycideae</taxon>
        <taxon>Chroococcales</taxon>
        <taxon>Aphanothecaceae</taxon>
        <taxon>Crocosphaera</taxon>
        <taxon>Crocosphaera chwakensis</taxon>
    </lineage>
</organism>
<evidence type="ECO:0000313" key="2">
    <source>
        <dbReference type="Proteomes" id="UP000003781"/>
    </source>
</evidence>
<dbReference type="OrthoDB" id="447347at2"/>
<dbReference type="AlphaFoldDB" id="A3ITC5"/>
<dbReference type="eggNOG" id="COG1357">
    <property type="taxonomic scope" value="Bacteria"/>
</dbReference>
<dbReference type="SUPFAM" id="SSF141571">
    <property type="entry name" value="Pentapeptide repeat-like"/>
    <property type="match status" value="2"/>
</dbReference>
<evidence type="ECO:0000313" key="1">
    <source>
        <dbReference type="EMBL" id="EAZ90310.1"/>
    </source>
</evidence>
<reference evidence="1 2" key="1">
    <citation type="submission" date="2007-03" db="EMBL/GenBank/DDBJ databases">
        <authorList>
            <person name="Stal L."/>
            <person name="Ferriera S."/>
            <person name="Johnson J."/>
            <person name="Kravitz S."/>
            <person name="Beeson K."/>
            <person name="Sutton G."/>
            <person name="Rogers Y.-H."/>
            <person name="Friedman R."/>
            <person name="Frazier M."/>
            <person name="Venter J.C."/>
        </authorList>
    </citation>
    <scope>NUCLEOTIDE SEQUENCE [LARGE SCALE GENOMIC DNA]</scope>
    <source>
        <strain evidence="1 2">CCY0110</strain>
    </source>
</reference>
<comment type="caution">
    <text evidence="1">The sequence shown here is derived from an EMBL/GenBank/DDBJ whole genome shotgun (WGS) entry which is preliminary data.</text>
</comment>
<dbReference type="Pfam" id="PF13599">
    <property type="entry name" value="Pentapeptide_4"/>
    <property type="match status" value="1"/>
</dbReference>
<name>A3ITC5_9CHRO</name>
<dbReference type="PANTHER" id="PTHR14136:SF17">
    <property type="entry name" value="BTB_POZ DOMAIN-CONTAINING PROTEIN KCTD9"/>
    <property type="match status" value="1"/>
</dbReference>
<dbReference type="PANTHER" id="PTHR14136">
    <property type="entry name" value="BTB_POZ DOMAIN-CONTAINING PROTEIN KCTD9"/>
    <property type="match status" value="1"/>
</dbReference>
<dbReference type="InterPro" id="IPR001646">
    <property type="entry name" value="5peptide_repeat"/>
</dbReference>
<gene>
    <name evidence="1" type="ORF">CY0110_04276</name>
</gene>
<protein>
    <submittedName>
        <fullName evidence="1">Pentapeptide repeat family protein</fullName>
    </submittedName>
</protein>
<dbReference type="Proteomes" id="UP000003781">
    <property type="component" value="Unassembled WGS sequence"/>
</dbReference>
<dbReference type="eggNOG" id="COG2319">
    <property type="taxonomic scope" value="Bacteria"/>
</dbReference>
<sequence length="394" mass="44535">MSDELNEEKQPKEYDLVLGGNNPPPTDGLVLGGIEGLKLQFNNANSEEKKIAILQKALAYGETGEAWLLDLIATENDKIQWLAAVLLSNTKNKIYKELLLEYFADFIPKNVDSWNEYKQTLPNFEINLSAINIGYNKELHQVDFSKVNLKKANLSNLLLYEINFFQTNLSQINLKNTTVVSSNIKQSNLENANLTKALFYGAELDEVNLSNAIFVDTDFCNNACIQNMLIDHSYSFSNTSFSDIIFKNVTFKNVNLQNIYFYGSSFENVVFDNCNLISADFRIDCIANLIFKDSNLENIRLMLSNLKGVKFDCVNLRGADFRWSDLTGVNFTGLDVRGANFTRCTFGNNNLDKANTKGAKFSSINSPRFPPNLKTSNLKGALFDDQHYYEPGYE</sequence>
<dbReference type="InterPro" id="IPR051082">
    <property type="entry name" value="Pentapeptide-BTB/POZ_domain"/>
</dbReference>